<dbReference type="RefSeq" id="XP_058346564.1">
    <property type="nucleotide sequence ID" value="XM_058482540.1"/>
</dbReference>
<reference evidence="2 3" key="1">
    <citation type="submission" date="2023-03" db="EMBL/GenBank/DDBJ databases">
        <title>Genome sequence of Lichtheimia ornata CBS 291.66.</title>
        <authorList>
            <person name="Mohabir J.T."/>
            <person name="Shea T.P."/>
            <person name="Kurbessoian T."/>
            <person name="Berby B."/>
            <person name="Fontaine J."/>
            <person name="Livny J."/>
            <person name="Gnirke A."/>
            <person name="Stajich J.E."/>
            <person name="Cuomo C.A."/>
        </authorList>
    </citation>
    <scope>NUCLEOTIDE SEQUENCE [LARGE SCALE GENOMIC DNA]</scope>
    <source>
        <strain evidence="2">CBS 291.66</strain>
    </source>
</reference>
<organism evidence="2 3">
    <name type="scientific">Lichtheimia ornata</name>
    <dbReference type="NCBI Taxonomy" id="688661"/>
    <lineage>
        <taxon>Eukaryota</taxon>
        <taxon>Fungi</taxon>
        <taxon>Fungi incertae sedis</taxon>
        <taxon>Mucoromycota</taxon>
        <taxon>Mucoromycotina</taxon>
        <taxon>Mucoromycetes</taxon>
        <taxon>Mucorales</taxon>
        <taxon>Lichtheimiaceae</taxon>
        <taxon>Lichtheimia</taxon>
    </lineage>
</organism>
<protein>
    <submittedName>
        <fullName evidence="2">Uncharacterized protein</fullName>
    </submittedName>
</protein>
<dbReference type="EMBL" id="JARTCD010000007">
    <property type="protein sequence ID" value="KAJ8661651.1"/>
    <property type="molecule type" value="Genomic_DNA"/>
</dbReference>
<evidence type="ECO:0000313" key="2">
    <source>
        <dbReference type="EMBL" id="KAJ8661651.1"/>
    </source>
</evidence>
<name>A0AAD7VAX8_9FUNG</name>
<keyword evidence="3" id="KW-1185">Reference proteome</keyword>
<gene>
    <name evidence="2" type="ORF">O0I10_002458</name>
</gene>
<dbReference type="Proteomes" id="UP001234581">
    <property type="component" value="Unassembled WGS sequence"/>
</dbReference>
<feature type="compositionally biased region" description="Low complexity" evidence="1">
    <location>
        <begin position="115"/>
        <end position="132"/>
    </location>
</feature>
<feature type="region of interest" description="Disordered" evidence="1">
    <location>
        <begin position="100"/>
        <end position="152"/>
    </location>
</feature>
<proteinExistence type="predicted"/>
<dbReference type="GeneID" id="83209875"/>
<accession>A0AAD7VAX8</accession>
<evidence type="ECO:0000313" key="3">
    <source>
        <dbReference type="Proteomes" id="UP001234581"/>
    </source>
</evidence>
<sequence length="307" mass="34653">MVSSLLQILPPIGQSFETTHAKTSSSSASTFTINEKENTALRLSKRVIDHRHDPLLHARRRRSSDPFLHTEQAHGTFVVLQSIHSFISLMLHTQFPSIAQSQKGDHDESTHDPTSSSLSVHSSNSNNRSRSSPYMMSPTDHDGGILPKTPTGSIPIPKSHISNHPSVCQETNDVDDDPVDGFQFDTHTLCKRESRPDIFDLSWSYITSSSSSLFNHTSSHRNVTEAPPCQPQAQQEAPMWTKTHCYVRDVRSNASEFRMLAAEVNMVRASKITRPLRNRHWLEKRPDTFVWGRKTCLRIVNVGEHNK</sequence>
<evidence type="ECO:0000256" key="1">
    <source>
        <dbReference type="SAM" id="MobiDB-lite"/>
    </source>
</evidence>
<dbReference type="AlphaFoldDB" id="A0AAD7VAX8"/>
<comment type="caution">
    <text evidence="2">The sequence shown here is derived from an EMBL/GenBank/DDBJ whole genome shotgun (WGS) entry which is preliminary data.</text>
</comment>